<evidence type="ECO:0000313" key="3">
    <source>
        <dbReference type="EMBL" id="CDF77950.1"/>
    </source>
</evidence>
<dbReference type="EMBL" id="HG315671">
    <property type="protein sequence ID" value="CDF77950.1"/>
    <property type="molecule type" value="Genomic_DNA"/>
</dbReference>
<dbReference type="HOGENOM" id="CLU_096028_2_1_10"/>
<protein>
    <submittedName>
        <fullName evidence="3">VanZ family protein</fullName>
    </submittedName>
</protein>
<reference evidence="3 4" key="1">
    <citation type="journal article" date="2013" name="Appl. Environ. Microbiol.">
        <title>The genome of the alga-associated marine flavobacterium Formosa agariphila KMM 3901T reveals a broad potential for degradation of algal polysaccharides.</title>
        <authorList>
            <person name="Mann A.J."/>
            <person name="Hahnke R.L."/>
            <person name="Huang S."/>
            <person name="Werner J."/>
            <person name="Xing P."/>
            <person name="Barbeyron T."/>
            <person name="Huettel B."/>
            <person name="Stueber K."/>
            <person name="Reinhardt R."/>
            <person name="Harder J."/>
            <person name="Gloeckner F.O."/>
            <person name="Amann R.I."/>
            <person name="Teeling H."/>
        </authorList>
    </citation>
    <scope>NUCLEOTIDE SEQUENCE [LARGE SCALE GENOMIC DNA]</scope>
    <source>
        <strain evidence="4">DSM 15362 / KCTC 12365 / LMG 23005 / KMM 3901</strain>
    </source>
</reference>
<feature type="transmembrane region" description="Helical" evidence="1">
    <location>
        <begin position="91"/>
        <end position="110"/>
    </location>
</feature>
<dbReference type="AlphaFoldDB" id="T2KGQ0"/>
<proteinExistence type="predicted"/>
<keyword evidence="1" id="KW-1133">Transmembrane helix</keyword>
<dbReference type="InterPro" id="IPR006976">
    <property type="entry name" value="VanZ-like"/>
</dbReference>
<feature type="transmembrane region" description="Helical" evidence="1">
    <location>
        <begin position="34"/>
        <end position="50"/>
    </location>
</feature>
<evidence type="ECO:0000313" key="4">
    <source>
        <dbReference type="Proteomes" id="UP000016160"/>
    </source>
</evidence>
<evidence type="ECO:0000259" key="2">
    <source>
        <dbReference type="Pfam" id="PF04892"/>
    </source>
</evidence>
<sequence>MPAALLYTAALTTLSLVNLGGITAGSPKNSDKVFHFLAYCLLCLSWYLVFKYGYKWPQTKSLLVTGTVSISFGVLIEYLQGTLTETRQFDVLDIFANSAGVILTLLVLAINNKTKYKKI</sequence>
<dbReference type="Pfam" id="PF04892">
    <property type="entry name" value="VanZ"/>
    <property type="match status" value="1"/>
</dbReference>
<dbReference type="NCBIfam" id="NF037970">
    <property type="entry name" value="vanZ_1"/>
    <property type="match status" value="1"/>
</dbReference>
<accession>T2KGQ0</accession>
<dbReference type="PATRIC" id="fig|1347342.6.peg.241"/>
<feature type="domain" description="VanZ-like" evidence="2">
    <location>
        <begin position="30"/>
        <end position="109"/>
    </location>
</feature>
<feature type="transmembrane region" description="Helical" evidence="1">
    <location>
        <begin position="62"/>
        <end position="79"/>
    </location>
</feature>
<dbReference type="PANTHER" id="PTHR28008:SF1">
    <property type="entry name" value="DOMAIN PROTEIN, PUTATIVE (AFU_ORTHOLOGUE AFUA_3G10980)-RELATED"/>
    <property type="match status" value="1"/>
</dbReference>
<dbReference type="PANTHER" id="PTHR28008">
    <property type="entry name" value="DOMAIN PROTEIN, PUTATIVE (AFU_ORTHOLOGUE AFUA_3G10980)-RELATED"/>
    <property type="match status" value="1"/>
</dbReference>
<name>T2KGQ0_FORAG</name>
<organism evidence="3 4">
    <name type="scientific">Formosa agariphila (strain DSM 15362 / KCTC 12365 / LMG 23005 / KMM 3901 / M-2Alg 35-1)</name>
    <dbReference type="NCBI Taxonomy" id="1347342"/>
    <lineage>
        <taxon>Bacteria</taxon>
        <taxon>Pseudomonadati</taxon>
        <taxon>Bacteroidota</taxon>
        <taxon>Flavobacteriia</taxon>
        <taxon>Flavobacteriales</taxon>
        <taxon>Flavobacteriaceae</taxon>
        <taxon>Formosa</taxon>
    </lineage>
</organism>
<gene>
    <name evidence="3" type="ORF">BN863_2380</name>
</gene>
<keyword evidence="1" id="KW-0812">Transmembrane</keyword>
<dbReference type="STRING" id="1347342.BN863_2380"/>
<keyword evidence="4" id="KW-1185">Reference proteome</keyword>
<dbReference type="eggNOG" id="COG5652">
    <property type="taxonomic scope" value="Bacteria"/>
</dbReference>
<evidence type="ECO:0000256" key="1">
    <source>
        <dbReference type="SAM" id="Phobius"/>
    </source>
</evidence>
<keyword evidence="1" id="KW-0472">Membrane</keyword>
<dbReference type="Proteomes" id="UP000016160">
    <property type="component" value="Chromosome"/>
</dbReference>